<keyword evidence="5" id="KW-0808">Transferase</keyword>
<dbReference type="SUPFAM" id="SSF48576">
    <property type="entry name" value="Terpenoid synthases"/>
    <property type="match status" value="1"/>
</dbReference>
<gene>
    <name evidence="10" type="primary">LOC101509318</name>
</gene>
<dbReference type="InterPro" id="IPR002060">
    <property type="entry name" value="Squ/phyt_synthse"/>
</dbReference>
<dbReference type="GO" id="GO:0004311">
    <property type="term" value="F:geranylgeranyl diphosphate synthase activity"/>
    <property type="evidence" value="ECO:0007669"/>
    <property type="project" value="InterPro"/>
</dbReference>
<name>A0A3Q7X9J8_CICAR</name>
<dbReference type="PROSITE" id="PS01045">
    <property type="entry name" value="SQUALEN_PHYTOEN_SYN_2"/>
    <property type="match status" value="1"/>
</dbReference>
<dbReference type="PANTHER" id="PTHR31480">
    <property type="entry name" value="BIFUNCTIONAL LYCOPENE CYCLASE/PHYTOENE SYNTHASE"/>
    <property type="match status" value="1"/>
</dbReference>
<evidence type="ECO:0000313" key="9">
    <source>
        <dbReference type="Proteomes" id="UP000087171"/>
    </source>
</evidence>
<sequence length="370" mass="42970">MSLTFSLEAKPFIINSKRKPCCRRYDVIRSELTMAPKHRKMTMFPQLSKQGVSIADLHVQEVVDKQSQTVNFDTLCPSFKPRFEPSFLNDAYEMCRNICAEYAKTFYLVWCRRTDELVDGPNADYMSSAVLDRWEDRLDDIFNGHPYDMLDATLTDTISKFPLDIKPFRDMIEGMRMDTRKSRYKNFEELYLYCYYVAGTVGLMSVPIMGIAPESLIPAQNVYQSALYLGIGNQLTNILRDVGEDALRGRVYLPEDELGEFGLCDKDVFSRKVSERWKEFMKQQIARARFYFNSAEEGASHLDKASRWPVWSSLILYRKILDAIEENEYDNLTKRAYVGRTKKFLSLPLAYSRSLSIPKTKLNPSFTRLI</sequence>
<proteinExistence type="inferred from homology"/>
<dbReference type="GO" id="GO:0051996">
    <property type="term" value="F:squalene synthase [NAD(P)H] activity"/>
    <property type="evidence" value="ECO:0007669"/>
    <property type="project" value="InterPro"/>
</dbReference>
<evidence type="ECO:0000256" key="1">
    <source>
        <dbReference type="ARBA" id="ARBA00001805"/>
    </source>
</evidence>
<dbReference type="SFLD" id="SFLDG01212">
    <property type="entry name" value="Phytoene_synthase_like"/>
    <property type="match status" value="1"/>
</dbReference>
<dbReference type="RefSeq" id="XP_027190294.1">
    <property type="nucleotide sequence ID" value="XM_027334493.1"/>
</dbReference>
<reference evidence="10" key="2">
    <citation type="submission" date="2025-08" db="UniProtKB">
        <authorList>
            <consortium name="RefSeq"/>
        </authorList>
    </citation>
    <scope>IDENTIFICATION</scope>
    <source>
        <tissue evidence="10">Etiolated seedlings</tissue>
    </source>
</reference>
<evidence type="ECO:0000256" key="2">
    <source>
        <dbReference type="ARBA" id="ARBA00005172"/>
    </source>
</evidence>
<keyword evidence="7" id="KW-0414">Isoprene biosynthesis</keyword>
<dbReference type="GO" id="GO:0016117">
    <property type="term" value="P:carotenoid biosynthetic process"/>
    <property type="evidence" value="ECO:0007669"/>
    <property type="project" value="UniProtKB-KW"/>
</dbReference>
<evidence type="ECO:0000256" key="5">
    <source>
        <dbReference type="ARBA" id="ARBA00022679"/>
    </source>
</evidence>
<evidence type="ECO:0000313" key="10">
    <source>
        <dbReference type="RefSeq" id="XP_027190294.1"/>
    </source>
</evidence>
<reference evidence="9" key="1">
    <citation type="journal article" date="2013" name="Nat. Biotechnol.">
        <title>Draft genome sequence of chickpea (Cicer arietinum) provides a resource for trait improvement.</title>
        <authorList>
            <person name="Varshney R.K."/>
            <person name="Song C."/>
            <person name="Saxena R.K."/>
            <person name="Azam S."/>
            <person name="Yu S."/>
            <person name="Sharpe A.G."/>
            <person name="Cannon S."/>
            <person name="Baek J."/>
            <person name="Rosen B.D."/>
            <person name="Tar'an B."/>
            <person name="Millan T."/>
            <person name="Zhang X."/>
            <person name="Ramsay L.D."/>
            <person name="Iwata A."/>
            <person name="Wang Y."/>
            <person name="Nelson W."/>
            <person name="Farmer A.D."/>
            <person name="Gaur P.M."/>
            <person name="Soderlund C."/>
            <person name="Penmetsa R.V."/>
            <person name="Xu C."/>
            <person name="Bharti A.K."/>
            <person name="He W."/>
            <person name="Winter P."/>
            <person name="Zhao S."/>
            <person name="Hane J.K."/>
            <person name="Carrasquilla-Garcia N."/>
            <person name="Condie J.A."/>
            <person name="Upadhyaya H.D."/>
            <person name="Luo M.C."/>
            <person name="Thudi M."/>
            <person name="Gowda C.L."/>
            <person name="Singh N.P."/>
            <person name="Lichtenzveig J."/>
            <person name="Gali K.K."/>
            <person name="Rubio J."/>
            <person name="Nadarajan N."/>
            <person name="Dolezel J."/>
            <person name="Bansal K.C."/>
            <person name="Xu X."/>
            <person name="Edwards D."/>
            <person name="Zhang G."/>
            <person name="Kahl G."/>
            <person name="Gil J."/>
            <person name="Singh K.B."/>
            <person name="Datta S.K."/>
            <person name="Jackson S.A."/>
            <person name="Wang J."/>
            <person name="Cook D.R."/>
        </authorList>
    </citation>
    <scope>NUCLEOTIDE SEQUENCE [LARGE SCALE GENOMIC DNA]</scope>
    <source>
        <strain evidence="9">cv. CDC Frontier</strain>
    </source>
</reference>
<dbReference type="InterPro" id="IPR019845">
    <property type="entry name" value="Squalene/phytoene_synthase_CS"/>
</dbReference>
<accession>A0A3Q7X9J8</accession>
<comment type="catalytic activity">
    <reaction evidence="1">
        <text>2 (2E,6E,10E)-geranylgeranyl diphosphate = 15-cis-phytoene + 2 diphosphate</text>
        <dbReference type="Rhea" id="RHEA:34475"/>
        <dbReference type="ChEBI" id="CHEBI:27787"/>
        <dbReference type="ChEBI" id="CHEBI:33019"/>
        <dbReference type="ChEBI" id="CHEBI:58756"/>
        <dbReference type="EC" id="2.5.1.32"/>
    </reaction>
</comment>
<dbReference type="InterPro" id="IPR033904">
    <property type="entry name" value="Trans_IPPS_HH"/>
</dbReference>
<dbReference type="SFLD" id="SFLDG01018">
    <property type="entry name" value="Squalene/Phytoene_Synthase_Lik"/>
    <property type="match status" value="1"/>
</dbReference>
<evidence type="ECO:0000256" key="4">
    <source>
        <dbReference type="ARBA" id="ARBA00012396"/>
    </source>
</evidence>
<feature type="transmembrane region" description="Helical" evidence="8">
    <location>
        <begin position="190"/>
        <end position="212"/>
    </location>
</feature>
<organism evidence="9 10">
    <name type="scientific">Cicer arietinum</name>
    <name type="common">Chickpea</name>
    <name type="synonym">Garbanzo</name>
    <dbReference type="NCBI Taxonomy" id="3827"/>
    <lineage>
        <taxon>Eukaryota</taxon>
        <taxon>Viridiplantae</taxon>
        <taxon>Streptophyta</taxon>
        <taxon>Embryophyta</taxon>
        <taxon>Tracheophyta</taxon>
        <taxon>Spermatophyta</taxon>
        <taxon>Magnoliopsida</taxon>
        <taxon>eudicotyledons</taxon>
        <taxon>Gunneridae</taxon>
        <taxon>Pentapetalae</taxon>
        <taxon>rosids</taxon>
        <taxon>fabids</taxon>
        <taxon>Fabales</taxon>
        <taxon>Fabaceae</taxon>
        <taxon>Papilionoideae</taxon>
        <taxon>50 kb inversion clade</taxon>
        <taxon>NPAAA clade</taxon>
        <taxon>Hologalegina</taxon>
        <taxon>IRL clade</taxon>
        <taxon>Cicereae</taxon>
        <taxon>Cicer</taxon>
    </lineage>
</organism>
<keyword evidence="8" id="KW-1133">Transmembrane helix</keyword>
<evidence type="ECO:0000256" key="6">
    <source>
        <dbReference type="ARBA" id="ARBA00022746"/>
    </source>
</evidence>
<evidence type="ECO:0000256" key="8">
    <source>
        <dbReference type="SAM" id="Phobius"/>
    </source>
</evidence>
<dbReference type="AlphaFoldDB" id="A0A3Q7X9J8"/>
<evidence type="ECO:0000256" key="7">
    <source>
        <dbReference type="ARBA" id="ARBA00023229"/>
    </source>
</evidence>
<comment type="similarity">
    <text evidence="3">Belongs to the phytoene/squalene synthase family.</text>
</comment>
<dbReference type="InterPro" id="IPR008949">
    <property type="entry name" value="Isoprenoid_synthase_dom_sf"/>
</dbReference>
<dbReference type="GO" id="GO:0009536">
    <property type="term" value="C:plastid"/>
    <property type="evidence" value="ECO:0007669"/>
    <property type="project" value="UniProtKB-ARBA"/>
</dbReference>
<dbReference type="FunFam" id="1.10.600.10:FF:000004">
    <property type="entry name" value="Phytoene synthase chloroplastic"/>
    <property type="match status" value="1"/>
</dbReference>
<dbReference type="EC" id="2.5.1.32" evidence="4"/>
<keyword evidence="9" id="KW-1185">Reference proteome</keyword>
<keyword evidence="8" id="KW-0812">Transmembrane</keyword>
<keyword evidence="6" id="KW-0125">Carotenoid biosynthesis</keyword>
<evidence type="ECO:0000256" key="3">
    <source>
        <dbReference type="ARBA" id="ARBA00006251"/>
    </source>
</evidence>
<dbReference type="SFLD" id="SFLDS00005">
    <property type="entry name" value="Isoprenoid_Synthase_Type_I"/>
    <property type="match status" value="1"/>
</dbReference>
<dbReference type="CDD" id="cd00683">
    <property type="entry name" value="Trans_IPPS_HH"/>
    <property type="match status" value="1"/>
</dbReference>
<dbReference type="GeneID" id="101509318"/>
<dbReference type="GO" id="GO:0046905">
    <property type="term" value="F:15-cis-phytoene synthase activity"/>
    <property type="evidence" value="ECO:0007669"/>
    <property type="project" value="UniProtKB-EC"/>
</dbReference>
<comment type="pathway">
    <text evidence="2">Carotenoid biosynthesis; phytoene biosynthesis; all-trans-phytoene from geranylgeranyl diphosphate: step 1/1.</text>
</comment>
<dbReference type="Pfam" id="PF00494">
    <property type="entry name" value="SQS_PSY"/>
    <property type="match status" value="1"/>
</dbReference>
<dbReference type="PROSITE" id="PS01044">
    <property type="entry name" value="SQUALEN_PHYTOEN_SYN_1"/>
    <property type="match status" value="1"/>
</dbReference>
<keyword evidence="8" id="KW-0472">Membrane</keyword>
<dbReference type="InterPro" id="IPR044843">
    <property type="entry name" value="Trans_IPPS_bact-type"/>
</dbReference>
<dbReference type="Gene3D" id="1.10.600.10">
    <property type="entry name" value="Farnesyl Diphosphate Synthase"/>
    <property type="match status" value="1"/>
</dbReference>
<protein>
    <recommendedName>
        <fullName evidence="4">15-cis-phytoene synthase</fullName>
        <ecNumber evidence="4">2.5.1.32</ecNumber>
    </recommendedName>
</protein>
<dbReference type="Proteomes" id="UP000087171">
    <property type="component" value="Chromosome Ca5"/>
</dbReference>